<dbReference type="InterPro" id="IPR013325">
    <property type="entry name" value="RNA_pol_sigma_r2"/>
</dbReference>
<dbReference type="NCBIfam" id="TIGR02937">
    <property type="entry name" value="sigma70-ECF"/>
    <property type="match status" value="1"/>
</dbReference>
<proteinExistence type="inferred from homology"/>
<feature type="domain" description="RNA polymerase sigma-70 region 2" evidence="8">
    <location>
        <begin position="89"/>
        <end position="137"/>
    </location>
</feature>
<evidence type="ECO:0000313" key="10">
    <source>
        <dbReference type="EMBL" id="KAL3792587.1"/>
    </source>
</evidence>
<dbReference type="Pfam" id="PF04542">
    <property type="entry name" value="Sigma70_r2"/>
    <property type="match status" value="1"/>
</dbReference>
<dbReference type="Gene3D" id="1.20.120.1810">
    <property type="match status" value="1"/>
</dbReference>
<evidence type="ECO:0008006" key="12">
    <source>
        <dbReference type="Google" id="ProtNLM"/>
    </source>
</evidence>
<evidence type="ECO:0000256" key="2">
    <source>
        <dbReference type="ARBA" id="ARBA00023015"/>
    </source>
</evidence>
<evidence type="ECO:0000256" key="5">
    <source>
        <dbReference type="ARBA" id="ARBA00023163"/>
    </source>
</evidence>
<dbReference type="InterPro" id="IPR014284">
    <property type="entry name" value="RNA_pol_sigma-70_dom"/>
</dbReference>
<dbReference type="PRINTS" id="PR00046">
    <property type="entry name" value="SIGMA70FCT"/>
</dbReference>
<gene>
    <name evidence="10" type="ORF">HJC23_005557</name>
</gene>
<evidence type="ECO:0000259" key="9">
    <source>
        <dbReference type="Pfam" id="PF04545"/>
    </source>
</evidence>
<feature type="domain" description="RNA polymerase sigma-70 region 3" evidence="7">
    <location>
        <begin position="152"/>
        <end position="208"/>
    </location>
</feature>
<name>A0ABD3PXR7_9STRA</name>
<organism evidence="10 11">
    <name type="scientific">Cyclotella cryptica</name>
    <dbReference type="NCBI Taxonomy" id="29204"/>
    <lineage>
        <taxon>Eukaryota</taxon>
        <taxon>Sar</taxon>
        <taxon>Stramenopiles</taxon>
        <taxon>Ochrophyta</taxon>
        <taxon>Bacillariophyta</taxon>
        <taxon>Coscinodiscophyceae</taxon>
        <taxon>Thalassiosirophycidae</taxon>
        <taxon>Stephanodiscales</taxon>
        <taxon>Stephanodiscaceae</taxon>
        <taxon>Cyclotella</taxon>
    </lineage>
</organism>
<evidence type="ECO:0000313" key="11">
    <source>
        <dbReference type="Proteomes" id="UP001516023"/>
    </source>
</evidence>
<feature type="compositionally biased region" description="Polar residues" evidence="6">
    <location>
        <begin position="316"/>
        <end position="326"/>
    </location>
</feature>
<dbReference type="InterPro" id="IPR036388">
    <property type="entry name" value="WH-like_DNA-bd_sf"/>
</dbReference>
<dbReference type="Gene3D" id="1.10.10.10">
    <property type="entry name" value="Winged helix-like DNA-binding domain superfamily/Winged helix DNA-binding domain"/>
    <property type="match status" value="2"/>
</dbReference>
<dbReference type="InterPro" id="IPR000943">
    <property type="entry name" value="RNA_pol_sigma70"/>
</dbReference>
<dbReference type="EMBL" id="JABMIG020000100">
    <property type="protein sequence ID" value="KAL3792587.1"/>
    <property type="molecule type" value="Genomic_DNA"/>
</dbReference>
<feature type="domain" description="RNA polymerase sigma-70 region 4" evidence="9">
    <location>
        <begin position="242"/>
        <end position="294"/>
    </location>
</feature>
<dbReference type="InterPro" id="IPR007627">
    <property type="entry name" value="RNA_pol_sigma70_r2"/>
</dbReference>
<keyword evidence="4" id="KW-0238">DNA-binding</keyword>
<dbReference type="Pfam" id="PF04539">
    <property type="entry name" value="Sigma70_r3"/>
    <property type="match status" value="1"/>
</dbReference>
<comment type="caution">
    <text evidence="10">The sequence shown here is derived from an EMBL/GenBank/DDBJ whole genome shotgun (WGS) entry which is preliminary data.</text>
</comment>
<dbReference type="PANTHER" id="PTHR30603">
    <property type="entry name" value="RNA POLYMERASE SIGMA FACTOR RPO"/>
    <property type="match status" value="1"/>
</dbReference>
<dbReference type="InterPro" id="IPR013324">
    <property type="entry name" value="RNA_pol_sigma_r3/r4-like"/>
</dbReference>
<dbReference type="GO" id="GO:0016987">
    <property type="term" value="F:sigma factor activity"/>
    <property type="evidence" value="ECO:0007669"/>
    <property type="project" value="UniProtKB-KW"/>
</dbReference>
<evidence type="ECO:0000259" key="8">
    <source>
        <dbReference type="Pfam" id="PF04542"/>
    </source>
</evidence>
<keyword evidence="3" id="KW-0731">Sigma factor</keyword>
<dbReference type="AlphaFoldDB" id="A0ABD3PXR7"/>
<dbReference type="SUPFAM" id="SSF88659">
    <property type="entry name" value="Sigma3 and sigma4 domains of RNA polymerase sigma factors"/>
    <property type="match status" value="2"/>
</dbReference>
<keyword evidence="11" id="KW-1185">Reference proteome</keyword>
<comment type="similarity">
    <text evidence="1">Belongs to the sigma-70 factor family.</text>
</comment>
<keyword evidence="2" id="KW-0805">Transcription regulation</keyword>
<evidence type="ECO:0000259" key="7">
    <source>
        <dbReference type="Pfam" id="PF04539"/>
    </source>
</evidence>
<dbReference type="SUPFAM" id="SSF88946">
    <property type="entry name" value="Sigma2 domain of RNA polymerase sigma factors"/>
    <property type="match status" value="1"/>
</dbReference>
<keyword evidence="5" id="KW-0804">Transcription</keyword>
<dbReference type="Proteomes" id="UP001516023">
    <property type="component" value="Unassembled WGS sequence"/>
</dbReference>
<dbReference type="CDD" id="cd06171">
    <property type="entry name" value="Sigma70_r4"/>
    <property type="match status" value="1"/>
</dbReference>
<reference evidence="10 11" key="1">
    <citation type="journal article" date="2020" name="G3 (Bethesda)">
        <title>Improved Reference Genome for Cyclotella cryptica CCMP332, a Model for Cell Wall Morphogenesis, Salinity Adaptation, and Lipid Production in Diatoms (Bacillariophyta).</title>
        <authorList>
            <person name="Roberts W.R."/>
            <person name="Downey K.M."/>
            <person name="Ruck E.C."/>
            <person name="Traller J.C."/>
            <person name="Alverson A.J."/>
        </authorList>
    </citation>
    <scope>NUCLEOTIDE SEQUENCE [LARGE SCALE GENOMIC DNA]</scope>
    <source>
        <strain evidence="10 11">CCMP332</strain>
    </source>
</reference>
<protein>
    <recommendedName>
        <fullName evidence="12">RNA polymerase sigma-70 domain-containing protein</fullName>
    </recommendedName>
</protein>
<dbReference type="InterPro" id="IPR050239">
    <property type="entry name" value="Sigma-70_RNA_pol_init_factors"/>
</dbReference>
<dbReference type="InterPro" id="IPR007630">
    <property type="entry name" value="RNA_pol_sigma70_r4"/>
</dbReference>
<sequence length="376" mass="42351">MSKEVPHRSMDNRYQPSEEQWASACSLSIHQLHDVMTKGQEARTKLITGNVGLVTMIAKRYYNLLGAGNARGGRAAAGGGGGGTDATLKLEDLIQEGYIGIMDAAERFDPEKGFRFSTYGSHWVRQRILRSISESSRIIRLPVHVQTMLRNMNKKRKEFEEVVGRTPSLPELAHELGLSLEKVNLYQHLSRNVMSLEMQLDQHSSKEDRERTLGDRIPCTELPTPDEDAMSEAFRGEVHSMLDHLGDNERLVLTHRFGLEDGCPRTLRETSDSMGVSIDIVRGIEARALNKLRQPRMMYRLKDFVDGGRNEESWENHSTMDSNGFGSSIEGHPNFVPQAMNAIEDMSHQNMNFNGVAMDDGFGDNDRPTPESIWSF</sequence>
<feature type="region of interest" description="Disordered" evidence="6">
    <location>
        <begin position="310"/>
        <end position="333"/>
    </location>
</feature>
<evidence type="ECO:0000256" key="1">
    <source>
        <dbReference type="ARBA" id="ARBA00007788"/>
    </source>
</evidence>
<dbReference type="InterPro" id="IPR007624">
    <property type="entry name" value="RNA_pol_sigma70_r3"/>
</dbReference>
<evidence type="ECO:0000256" key="6">
    <source>
        <dbReference type="SAM" id="MobiDB-lite"/>
    </source>
</evidence>
<dbReference type="PANTHER" id="PTHR30603:SF47">
    <property type="entry name" value="RNA POLYMERASE SIGMA FACTOR SIGD, CHLOROPLASTIC"/>
    <property type="match status" value="1"/>
</dbReference>
<evidence type="ECO:0000256" key="3">
    <source>
        <dbReference type="ARBA" id="ARBA00023082"/>
    </source>
</evidence>
<evidence type="ECO:0000256" key="4">
    <source>
        <dbReference type="ARBA" id="ARBA00023125"/>
    </source>
</evidence>
<dbReference type="GO" id="GO:0003677">
    <property type="term" value="F:DNA binding"/>
    <property type="evidence" value="ECO:0007669"/>
    <property type="project" value="UniProtKB-KW"/>
</dbReference>
<dbReference type="Pfam" id="PF04545">
    <property type="entry name" value="Sigma70_r4"/>
    <property type="match status" value="1"/>
</dbReference>
<accession>A0ABD3PXR7</accession>